<dbReference type="InterPro" id="IPR050301">
    <property type="entry name" value="NTE"/>
</dbReference>
<evidence type="ECO:0000313" key="8">
    <source>
        <dbReference type="EMBL" id="KAL0572431.1"/>
    </source>
</evidence>
<evidence type="ECO:0000256" key="1">
    <source>
        <dbReference type="ARBA" id="ARBA00006104"/>
    </source>
</evidence>
<keyword evidence="4 5" id="KW-0443">Lipid metabolism</keyword>
<dbReference type="Pfam" id="PF11815">
    <property type="entry name" value="DUF3336"/>
    <property type="match status" value="1"/>
</dbReference>
<comment type="caution">
    <text evidence="8">The sequence shown here is derived from an EMBL/GenBank/DDBJ whole genome shotgun (WGS) entry which is preliminary data.</text>
</comment>
<dbReference type="InterPro" id="IPR016035">
    <property type="entry name" value="Acyl_Trfase/lysoPLipase"/>
</dbReference>
<feature type="active site" description="Proton acceptor" evidence="5">
    <location>
        <position position="325"/>
    </location>
</feature>
<keyword evidence="2 5" id="KW-0378">Hydrolase</keyword>
<feature type="short sequence motif" description="GXSXG" evidence="5">
    <location>
        <begin position="158"/>
        <end position="162"/>
    </location>
</feature>
<evidence type="ECO:0000256" key="5">
    <source>
        <dbReference type="PROSITE-ProRule" id="PRU01161"/>
    </source>
</evidence>
<feature type="compositionally biased region" description="Polar residues" evidence="6">
    <location>
        <begin position="564"/>
        <end position="573"/>
    </location>
</feature>
<evidence type="ECO:0000313" key="9">
    <source>
        <dbReference type="Proteomes" id="UP001465976"/>
    </source>
</evidence>
<protein>
    <recommendedName>
        <fullName evidence="7">PNPLA domain-containing protein</fullName>
    </recommendedName>
</protein>
<feature type="compositionally biased region" description="Polar residues" evidence="6">
    <location>
        <begin position="535"/>
        <end position="550"/>
    </location>
</feature>
<feature type="compositionally biased region" description="Acidic residues" evidence="6">
    <location>
        <begin position="594"/>
        <end position="611"/>
    </location>
</feature>
<dbReference type="InterPro" id="IPR002641">
    <property type="entry name" value="PNPLA_dom"/>
</dbReference>
<feature type="domain" description="PNPLA" evidence="7">
    <location>
        <begin position="127"/>
        <end position="338"/>
    </location>
</feature>
<dbReference type="EMBL" id="JBAHYK010000630">
    <property type="protein sequence ID" value="KAL0572431.1"/>
    <property type="molecule type" value="Genomic_DNA"/>
</dbReference>
<organism evidence="8 9">
    <name type="scientific">Marasmius crinis-equi</name>
    <dbReference type="NCBI Taxonomy" id="585013"/>
    <lineage>
        <taxon>Eukaryota</taxon>
        <taxon>Fungi</taxon>
        <taxon>Dikarya</taxon>
        <taxon>Basidiomycota</taxon>
        <taxon>Agaricomycotina</taxon>
        <taxon>Agaricomycetes</taxon>
        <taxon>Agaricomycetidae</taxon>
        <taxon>Agaricales</taxon>
        <taxon>Marasmiineae</taxon>
        <taxon>Marasmiaceae</taxon>
        <taxon>Marasmius</taxon>
    </lineage>
</organism>
<dbReference type="CDD" id="cd07232">
    <property type="entry name" value="Pat_PLPL"/>
    <property type="match status" value="1"/>
</dbReference>
<evidence type="ECO:0000259" key="7">
    <source>
        <dbReference type="PROSITE" id="PS51635"/>
    </source>
</evidence>
<feature type="compositionally biased region" description="Polar residues" evidence="6">
    <location>
        <begin position="580"/>
        <end position="592"/>
    </location>
</feature>
<keyword evidence="3 5" id="KW-0442">Lipid degradation</keyword>
<dbReference type="PROSITE" id="PS51635">
    <property type="entry name" value="PNPLA"/>
    <property type="match status" value="1"/>
</dbReference>
<proteinExistence type="inferred from homology"/>
<reference evidence="8 9" key="1">
    <citation type="submission" date="2024-02" db="EMBL/GenBank/DDBJ databases">
        <title>A draft genome for the cacao thread blight pathogen Marasmius crinis-equi.</title>
        <authorList>
            <person name="Cohen S.P."/>
            <person name="Baruah I.K."/>
            <person name="Amoako-Attah I."/>
            <person name="Bukari Y."/>
            <person name="Meinhardt L.W."/>
            <person name="Bailey B.A."/>
        </authorList>
    </citation>
    <scope>NUCLEOTIDE SEQUENCE [LARGE SCALE GENOMIC DNA]</scope>
    <source>
        <strain evidence="8 9">GH-76</strain>
    </source>
</reference>
<dbReference type="Proteomes" id="UP001465976">
    <property type="component" value="Unassembled WGS sequence"/>
</dbReference>
<name>A0ABR3FAZ0_9AGAR</name>
<dbReference type="PANTHER" id="PTHR14226:SF66">
    <property type="entry name" value="TRIACYLGLYCEROL LIPASE PTL2"/>
    <property type="match status" value="1"/>
</dbReference>
<sequence>MRQEWKDAARKMDEYLKFDEWKNIDEDSFYDWKLIRKVTRSLRVYREKNDVRGCLGVLETCIRSNFAGIESSRLYSETFLGTKNLIESYYDEEEKALEFIRDSSQLTIDEKKKFFKSANTNFGITALCLSGGASFGYYHVGVLKAFVEAGLLPRVITGTSAGGLIAALVCCRTDDELKSVLVPELANRITACEDPISVWARRFWKTGARFDSVLYAYFDLSRDRSSRSDAKINRWARKATFFTLGSLTFAEAYARSGRILNISVIPADQNSPTRLLNYITAPDCVIWSALLASAAVPGIMNPVVLMQKLKDGTIVPWEFSSKFKDGSLRVDIPIQSLNLFFNVTFPVVSQVNPHVHLFFFAPRGSAGKPVAHRKGKAVEQWLKHELTKNFKVIRDLELLPTVLGQDWSSVFLQRFDGAVTIWPRTRLWDWFRILTDPDPVELERMIKVGSLVTWPKLHMIENRMRIERQISLGRQSVRRALKVPIHTAHARHALRINTAPGASDQALSIDSDTERAFANGYRRNGHSRRFHAPGSSGNATPSTENLNPVSHTAKRGEPVGTRAANASGSQSFLSRLRTRSFPNSPFQRTQSPLEMDDLDDQEWSSDDDESP</sequence>
<dbReference type="InterPro" id="IPR021771">
    <property type="entry name" value="Triacylglycerol_lipase_N"/>
</dbReference>
<dbReference type="Pfam" id="PF01734">
    <property type="entry name" value="Patatin"/>
    <property type="match status" value="1"/>
</dbReference>
<feature type="active site" description="Nucleophile" evidence="5">
    <location>
        <position position="160"/>
    </location>
</feature>
<evidence type="ECO:0000256" key="2">
    <source>
        <dbReference type="ARBA" id="ARBA00022801"/>
    </source>
</evidence>
<dbReference type="SUPFAM" id="SSF52151">
    <property type="entry name" value="FabD/lysophospholipase-like"/>
    <property type="match status" value="1"/>
</dbReference>
<dbReference type="Gene3D" id="3.40.1090.10">
    <property type="entry name" value="Cytosolic phospholipase A2 catalytic domain"/>
    <property type="match status" value="2"/>
</dbReference>
<comment type="caution">
    <text evidence="5">Lacks conserved residue(s) required for the propagation of feature annotation.</text>
</comment>
<evidence type="ECO:0000256" key="3">
    <source>
        <dbReference type="ARBA" id="ARBA00022963"/>
    </source>
</evidence>
<gene>
    <name evidence="8" type="ORF">V5O48_009524</name>
</gene>
<keyword evidence="9" id="KW-1185">Reference proteome</keyword>
<evidence type="ECO:0000256" key="6">
    <source>
        <dbReference type="SAM" id="MobiDB-lite"/>
    </source>
</evidence>
<comment type="similarity">
    <text evidence="1">Belongs to the PLPL family.</text>
</comment>
<dbReference type="PANTHER" id="PTHR14226">
    <property type="entry name" value="NEUROPATHY TARGET ESTERASE/SWISS CHEESE D.MELANOGASTER"/>
    <property type="match status" value="1"/>
</dbReference>
<evidence type="ECO:0000256" key="4">
    <source>
        <dbReference type="ARBA" id="ARBA00023098"/>
    </source>
</evidence>
<feature type="region of interest" description="Disordered" evidence="6">
    <location>
        <begin position="522"/>
        <end position="611"/>
    </location>
</feature>
<accession>A0ABR3FAZ0</accession>